<reference evidence="1" key="1">
    <citation type="submission" date="2016-02" db="EMBL/GenBank/DDBJ databases">
        <title>WGS assembly of Manihot esculenta.</title>
        <authorList>
            <person name="Bredeson J.V."/>
            <person name="Prochnik S.E."/>
            <person name="Lyons J.B."/>
            <person name="Schmutz J."/>
            <person name="Grimwood J."/>
            <person name="Vrebalov J."/>
            <person name="Bart R.S."/>
            <person name="Amuge T."/>
            <person name="Ferguson M.E."/>
            <person name="Green R."/>
            <person name="Putnam N."/>
            <person name="Stites J."/>
            <person name="Rounsley S."/>
            <person name="Rokhsar D.S."/>
        </authorList>
    </citation>
    <scope>NUCLEOTIDE SEQUENCE [LARGE SCALE GENOMIC DNA]</scope>
    <source>
        <tissue evidence="1">Leaf</tissue>
    </source>
</reference>
<dbReference type="AlphaFoldDB" id="A0A2C9V426"/>
<dbReference type="EMBL" id="CM004396">
    <property type="protein sequence ID" value="OAY39131.1"/>
    <property type="molecule type" value="Genomic_DNA"/>
</dbReference>
<protein>
    <submittedName>
        <fullName evidence="1">Uncharacterized protein</fullName>
    </submittedName>
</protein>
<proteinExistence type="predicted"/>
<organism evidence="1">
    <name type="scientific">Manihot esculenta</name>
    <name type="common">Cassava</name>
    <name type="synonym">Jatropha manihot</name>
    <dbReference type="NCBI Taxonomy" id="3983"/>
    <lineage>
        <taxon>Eukaryota</taxon>
        <taxon>Viridiplantae</taxon>
        <taxon>Streptophyta</taxon>
        <taxon>Embryophyta</taxon>
        <taxon>Tracheophyta</taxon>
        <taxon>Spermatophyta</taxon>
        <taxon>Magnoliopsida</taxon>
        <taxon>eudicotyledons</taxon>
        <taxon>Gunneridae</taxon>
        <taxon>Pentapetalae</taxon>
        <taxon>rosids</taxon>
        <taxon>fabids</taxon>
        <taxon>Malpighiales</taxon>
        <taxon>Euphorbiaceae</taxon>
        <taxon>Crotonoideae</taxon>
        <taxon>Manihoteae</taxon>
        <taxon>Manihot</taxon>
    </lineage>
</organism>
<sequence length="36" mass="4109">MMPFAIEGGSFTNTKALLSSISLQQYRVKKINKENY</sequence>
<name>A0A2C9V426_MANES</name>
<accession>A0A2C9V426</accession>
<evidence type="ECO:0000313" key="1">
    <source>
        <dbReference type="EMBL" id="OAY39131.1"/>
    </source>
</evidence>
<gene>
    <name evidence="1" type="ORF">MANES_10G069800</name>
</gene>